<dbReference type="InterPro" id="IPR023145">
    <property type="entry name" value="YfbU_helix-hairpin_sf"/>
</dbReference>
<dbReference type="Gene3D" id="1.10.287.680">
    <property type="entry name" value="Helix hairpin bin"/>
    <property type="match status" value="1"/>
</dbReference>
<dbReference type="EMBL" id="JAFBER010000001">
    <property type="protein sequence ID" value="MBM7644067.1"/>
    <property type="molecule type" value="Genomic_DNA"/>
</dbReference>
<dbReference type="RefSeq" id="WP_205002029.1">
    <property type="nucleotide sequence ID" value="NZ_JAFBER010000001.1"/>
</dbReference>
<accession>A0ABS2PVJ2</accession>
<keyword evidence="2" id="KW-1185">Reference proteome</keyword>
<dbReference type="InterPro" id="IPR005587">
    <property type="entry name" value="UPF0304_YfbU"/>
</dbReference>
<dbReference type="NCBIfam" id="NF003936">
    <property type="entry name" value="PRK05445.1"/>
    <property type="match status" value="1"/>
</dbReference>
<evidence type="ECO:0000313" key="2">
    <source>
        <dbReference type="Proteomes" id="UP000808914"/>
    </source>
</evidence>
<name>A0ABS2PVJ2_9BACL</name>
<comment type="caution">
    <text evidence="1">The sequence shown here is derived from an EMBL/GenBank/DDBJ whole genome shotgun (WGS) entry which is preliminary data.</text>
</comment>
<gene>
    <name evidence="1" type="ORF">JOD45_000258</name>
</gene>
<organism evidence="1 2">
    <name type="scientific">Scopulibacillus daqui</name>
    <dbReference type="NCBI Taxonomy" id="1469162"/>
    <lineage>
        <taxon>Bacteria</taxon>
        <taxon>Bacillati</taxon>
        <taxon>Bacillota</taxon>
        <taxon>Bacilli</taxon>
        <taxon>Bacillales</taxon>
        <taxon>Sporolactobacillaceae</taxon>
        <taxon>Scopulibacillus</taxon>
    </lineage>
</organism>
<dbReference type="Pfam" id="PF03887">
    <property type="entry name" value="YfbU"/>
    <property type="match status" value="1"/>
</dbReference>
<dbReference type="SUPFAM" id="SSF116960">
    <property type="entry name" value="YfbU-like"/>
    <property type="match status" value="1"/>
</dbReference>
<proteinExistence type="predicted"/>
<evidence type="ECO:0000313" key="1">
    <source>
        <dbReference type="EMBL" id="MBM7644067.1"/>
    </source>
</evidence>
<reference evidence="1 2" key="1">
    <citation type="submission" date="2021-01" db="EMBL/GenBank/DDBJ databases">
        <title>Genomic Encyclopedia of Type Strains, Phase IV (KMG-IV): sequencing the most valuable type-strain genomes for metagenomic binning, comparative biology and taxonomic classification.</title>
        <authorList>
            <person name="Goeker M."/>
        </authorList>
    </citation>
    <scope>NUCLEOTIDE SEQUENCE [LARGE SCALE GENOMIC DNA]</scope>
    <source>
        <strain evidence="1 2">DSM 28236</strain>
    </source>
</reference>
<sequence length="159" mass="19374">MELSKVERLILFNQFSILEQLNAKDAPYSYYKEILEHGYTYNYDELVEFLLDDVPREVCDEVWDILQMHRSIIHSYNNLESKDDIKFKGFDGNEETEHMTYARFIIENMNRFEEQKLADYNTHFPTLNRYRRMLSEWRKISERYNSHLTVEQIKQIINA</sequence>
<dbReference type="Proteomes" id="UP000808914">
    <property type="component" value="Unassembled WGS sequence"/>
</dbReference>
<dbReference type="Gene3D" id="1.10.3190.10">
    <property type="entry name" value="yfbu gene product, domain 2"/>
    <property type="match status" value="1"/>
</dbReference>
<protein>
    <submittedName>
        <fullName evidence="1">Uncharacterized protein YfbU (UPF0304 family)</fullName>
    </submittedName>
</protein>
<dbReference type="InterPro" id="IPR023146">
    <property type="entry name" value="YfbU_alpha-helical_sf"/>
</dbReference>